<keyword evidence="3" id="KW-1185">Reference proteome</keyword>
<feature type="compositionally biased region" description="Pro residues" evidence="1">
    <location>
        <begin position="207"/>
        <end position="220"/>
    </location>
</feature>
<evidence type="ECO:0000256" key="1">
    <source>
        <dbReference type="SAM" id="MobiDB-lite"/>
    </source>
</evidence>
<accession>A0A0K6G2D5</accession>
<evidence type="ECO:0000313" key="2">
    <source>
        <dbReference type="EMBL" id="CUA72676.1"/>
    </source>
</evidence>
<feature type="region of interest" description="Disordered" evidence="1">
    <location>
        <begin position="149"/>
        <end position="304"/>
    </location>
</feature>
<feature type="compositionally biased region" description="Basic and acidic residues" evidence="1">
    <location>
        <begin position="238"/>
        <end position="251"/>
    </location>
</feature>
<sequence>MAQDALRLSNTLAQTNLEYMRQQKAFRTRNFARGRRGGVQFRRNGRAFEGLAMAPTVVSIGWWRAIATELDSSSSTSGKVTSSEGVLLVEGTEVDLDEGISDGGISVNAFELLLGPLAPHLPPGLPPLGAGAPVLPVSQVHQGVADQVLPLPTTLPPDLDVPDGHPGPRNDPVLTPGPFPLRASEPVHEPAPAPHLEIPGPIERAPLSPPLRPAPGPNGPDLPSRAAQKGLPNASEHPGIEGQRDHRHDIGHSGALVEHQGKPSNALALRSVEAPESSVGTERGSTSGSEWGSEPTKAERRNDAVVADVTDHVARWTKVGDDVEMHDTVKALKTAQPEQHCVSP</sequence>
<gene>
    <name evidence="2" type="ORF">RSOLAG22IIIB_04997</name>
</gene>
<feature type="compositionally biased region" description="Low complexity" evidence="1">
    <location>
        <begin position="149"/>
        <end position="158"/>
    </location>
</feature>
<evidence type="ECO:0000313" key="3">
    <source>
        <dbReference type="Proteomes" id="UP000044841"/>
    </source>
</evidence>
<dbReference type="Proteomes" id="UP000044841">
    <property type="component" value="Unassembled WGS sequence"/>
</dbReference>
<dbReference type="EMBL" id="CYGV01001301">
    <property type="protein sequence ID" value="CUA72676.1"/>
    <property type="molecule type" value="Genomic_DNA"/>
</dbReference>
<organism evidence="2 3">
    <name type="scientific">Rhizoctonia solani</name>
    <dbReference type="NCBI Taxonomy" id="456999"/>
    <lineage>
        <taxon>Eukaryota</taxon>
        <taxon>Fungi</taxon>
        <taxon>Dikarya</taxon>
        <taxon>Basidiomycota</taxon>
        <taxon>Agaricomycotina</taxon>
        <taxon>Agaricomycetes</taxon>
        <taxon>Cantharellales</taxon>
        <taxon>Ceratobasidiaceae</taxon>
        <taxon>Rhizoctonia</taxon>
    </lineage>
</organism>
<name>A0A0K6G2D5_9AGAM</name>
<feature type="compositionally biased region" description="Polar residues" evidence="1">
    <location>
        <begin position="278"/>
        <end position="290"/>
    </location>
</feature>
<proteinExistence type="predicted"/>
<dbReference type="AlphaFoldDB" id="A0A0K6G2D5"/>
<protein>
    <submittedName>
        <fullName evidence="2">Uncharacterized protein</fullName>
    </submittedName>
</protein>
<reference evidence="2 3" key="1">
    <citation type="submission" date="2015-07" db="EMBL/GenBank/DDBJ databases">
        <authorList>
            <person name="Noorani M."/>
        </authorList>
    </citation>
    <scope>NUCLEOTIDE SEQUENCE [LARGE SCALE GENOMIC DNA]</scope>
    <source>
        <strain evidence="2">BBA 69670</strain>
    </source>
</reference>